<sequence>MQLYKISDTGELIELDRLNFEKNSVYLVDDDEKHTIYIWVGFLVPQGKKDIIADVARNLDKERGGSAKILIMKQNREFGSFLVMMNNLKKGQIPGKIINRRPEFTFEVPPKSMNPINITESLEEREIKMEERITAWLKQLTEHRKVAVKEELVEELLEPEESKEPEESDLKNQIREAAYFLALEKYSYNELCWILAEKIQKMNLPMPSIEDIKKKAEEVFRSSCAYDELCWLSAEMDILTRKTLLQETKKKEFDY</sequence>
<comment type="caution">
    <text evidence="1">The sequence shown here is derived from an EMBL/GenBank/DDBJ whole genome shotgun (WGS) entry which is preliminary data.</text>
</comment>
<evidence type="ECO:0000313" key="1">
    <source>
        <dbReference type="EMBL" id="KKM84504.1"/>
    </source>
</evidence>
<dbReference type="Gene3D" id="3.40.20.10">
    <property type="entry name" value="Severin"/>
    <property type="match status" value="1"/>
</dbReference>
<gene>
    <name evidence="1" type="ORF">LCGC14_1298520</name>
</gene>
<proteinExistence type="predicted"/>
<accession>A0A0F9KQQ6</accession>
<dbReference type="AlphaFoldDB" id="A0A0F9KQQ6"/>
<organism evidence="1">
    <name type="scientific">marine sediment metagenome</name>
    <dbReference type="NCBI Taxonomy" id="412755"/>
    <lineage>
        <taxon>unclassified sequences</taxon>
        <taxon>metagenomes</taxon>
        <taxon>ecological metagenomes</taxon>
    </lineage>
</organism>
<name>A0A0F9KQQ6_9ZZZZ</name>
<reference evidence="1" key="1">
    <citation type="journal article" date="2015" name="Nature">
        <title>Complex archaea that bridge the gap between prokaryotes and eukaryotes.</title>
        <authorList>
            <person name="Spang A."/>
            <person name="Saw J.H."/>
            <person name="Jorgensen S.L."/>
            <person name="Zaremba-Niedzwiedzka K."/>
            <person name="Martijn J."/>
            <person name="Lind A.E."/>
            <person name="van Eijk R."/>
            <person name="Schleper C."/>
            <person name="Guy L."/>
            <person name="Ettema T.J."/>
        </authorList>
    </citation>
    <scope>NUCLEOTIDE SEQUENCE</scope>
</reference>
<dbReference type="EMBL" id="LAZR01007557">
    <property type="protein sequence ID" value="KKM84504.1"/>
    <property type="molecule type" value="Genomic_DNA"/>
</dbReference>
<dbReference type="SUPFAM" id="SSF55753">
    <property type="entry name" value="Actin depolymerizing proteins"/>
    <property type="match status" value="1"/>
</dbReference>
<protein>
    <submittedName>
        <fullName evidence="1">Uncharacterized protein</fullName>
    </submittedName>
</protein>
<dbReference type="InterPro" id="IPR029006">
    <property type="entry name" value="ADF-H/Gelsolin-like_dom_sf"/>
</dbReference>